<dbReference type="SUPFAM" id="SSF49299">
    <property type="entry name" value="PKD domain"/>
    <property type="match status" value="1"/>
</dbReference>
<proteinExistence type="predicted"/>
<accession>A0A6G7Y5T2</accession>
<name>A0A6G7Y5T2_9ACTN</name>
<keyword evidence="3" id="KW-1185">Reference proteome</keyword>
<dbReference type="InterPro" id="IPR000601">
    <property type="entry name" value="PKD_dom"/>
</dbReference>
<protein>
    <submittedName>
        <fullName evidence="2">ATP/GTP-binding protein</fullName>
    </submittedName>
</protein>
<dbReference type="KEGG" id="prv:G7070_07605"/>
<dbReference type="RefSeq" id="WP_166233240.1">
    <property type="nucleotide sequence ID" value="NZ_CP049865.1"/>
</dbReference>
<dbReference type="InterPro" id="IPR013783">
    <property type="entry name" value="Ig-like_fold"/>
</dbReference>
<feature type="domain" description="PKD" evidence="1">
    <location>
        <begin position="71"/>
        <end position="114"/>
    </location>
</feature>
<dbReference type="InterPro" id="IPR035986">
    <property type="entry name" value="PKD_dom_sf"/>
</dbReference>
<evidence type="ECO:0000259" key="1">
    <source>
        <dbReference type="PROSITE" id="PS50093"/>
    </source>
</evidence>
<evidence type="ECO:0000313" key="3">
    <source>
        <dbReference type="Proteomes" id="UP000501058"/>
    </source>
</evidence>
<dbReference type="PROSITE" id="PS50093">
    <property type="entry name" value="PKD"/>
    <property type="match status" value="1"/>
</dbReference>
<evidence type="ECO:0000313" key="2">
    <source>
        <dbReference type="EMBL" id="QIK72160.1"/>
    </source>
</evidence>
<dbReference type="Proteomes" id="UP000501058">
    <property type="component" value="Chromosome"/>
</dbReference>
<reference evidence="2 3" key="1">
    <citation type="submission" date="2020-03" db="EMBL/GenBank/DDBJ databases">
        <title>Propioniciclava sp. nov., isolated from Hydrophilus acuminatus.</title>
        <authorList>
            <person name="Hyun D.-W."/>
            <person name="Bae J.-W."/>
        </authorList>
    </citation>
    <scope>NUCLEOTIDE SEQUENCE [LARGE SCALE GENOMIC DNA]</scope>
    <source>
        <strain evidence="2 3">HDW11</strain>
    </source>
</reference>
<gene>
    <name evidence="2" type="ORF">G7070_07605</name>
</gene>
<dbReference type="AlphaFoldDB" id="A0A6G7Y5T2"/>
<organism evidence="2 3">
    <name type="scientific">Propioniciclava coleopterorum</name>
    <dbReference type="NCBI Taxonomy" id="2714937"/>
    <lineage>
        <taxon>Bacteria</taxon>
        <taxon>Bacillati</taxon>
        <taxon>Actinomycetota</taxon>
        <taxon>Actinomycetes</taxon>
        <taxon>Propionibacteriales</taxon>
        <taxon>Propionibacteriaceae</taxon>
        <taxon>Propioniciclava</taxon>
    </lineage>
</organism>
<dbReference type="EMBL" id="CP049865">
    <property type="protein sequence ID" value="QIK72160.1"/>
    <property type="molecule type" value="Genomic_DNA"/>
</dbReference>
<sequence length="153" mass="15980">MLAQQAIASMNLRPISIGIVPEDRPGSVGLVGMPVWLWASSPDAQSWGPITRSASASGVTVTATAKVQRVRWQMGDGAVVVCAGPGTAYEDRFGKSDSPTCGYTYSKPGTYTVQAETQWSVAWSGMGQSGTIPVTLNQATTITVGELQVLTTG</sequence>
<dbReference type="GO" id="GO:0005975">
    <property type="term" value="P:carbohydrate metabolic process"/>
    <property type="evidence" value="ECO:0007669"/>
    <property type="project" value="UniProtKB-ARBA"/>
</dbReference>
<dbReference type="Gene3D" id="2.60.40.10">
    <property type="entry name" value="Immunoglobulins"/>
    <property type="match status" value="1"/>
</dbReference>